<dbReference type="RefSeq" id="WP_089182644.1">
    <property type="nucleotide sequence ID" value="NZ_CP043427.1"/>
</dbReference>
<dbReference type="OrthoDB" id="5340044at2"/>
<dbReference type="GeneID" id="93090827"/>
<evidence type="ECO:0000313" key="3">
    <source>
        <dbReference type="Proteomes" id="UP000254920"/>
    </source>
</evidence>
<sequence>MINSVGASFVTDSSLNKIKNDDKKIQNLKTTAQSAESDSKVSKIAKAIADGTYKIDLNKTAKAVANELF</sequence>
<dbReference type="SUPFAM" id="SSF101498">
    <property type="entry name" value="Anti-sigma factor FlgM"/>
    <property type="match status" value="1"/>
</dbReference>
<protein>
    <submittedName>
        <fullName evidence="2">Anti-sigma-28 factor, FlgM</fullName>
    </submittedName>
</protein>
<name>A0A381DHN1_9BACT</name>
<feature type="domain" description="Anti-sigma-28 factor FlgM C-terminal" evidence="1">
    <location>
        <begin position="22"/>
        <end position="63"/>
    </location>
</feature>
<proteinExistence type="predicted"/>
<evidence type="ECO:0000313" key="2">
    <source>
        <dbReference type="EMBL" id="SUX10166.1"/>
    </source>
</evidence>
<accession>A0A381DHN1</accession>
<dbReference type="AlphaFoldDB" id="A0A381DHN1"/>
<evidence type="ECO:0000259" key="1">
    <source>
        <dbReference type="Pfam" id="PF04316"/>
    </source>
</evidence>
<dbReference type="InterPro" id="IPR031316">
    <property type="entry name" value="FlgM_C"/>
</dbReference>
<dbReference type="InterPro" id="IPR035890">
    <property type="entry name" value="Anti-sigma-28_factor_FlgM_sf"/>
</dbReference>
<gene>
    <name evidence="2" type="ORF">NCTC12475_00384</name>
</gene>
<organism evidence="2 3">
    <name type="scientific">Campylobacter sputorum subsp. sputorum</name>
    <dbReference type="NCBI Taxonomy" id="32024"/>
    <lineage>
        <taxon>Bacteria</taxon>
        <taxon>Pseudomonadati</taxon>
        <taxon>Campylobacterota</taxon>
        <taxon>Epsilonproteobacteria</taxon>
        <taxon>Campylobacterales</taxon>
        <taxon>Campylobacteraceae</taxon>
        <taxon>Campylobacter</taxon>
    </lineage>
</organism>
<dbReference type="Proteomes" id="UP000254920">
    <property type="component" value="Unassembled WGS sequence"/>
</dbReference>
<dbReference type="Pfam" id="PF04316">
    <property type="entry name" value="FlgM"/>
    <property type="match status" value="1"/>
</dbReference>
<reference evidence="2 3" key="1">
    <citation type="submission" date="2018-06" db="EMBL/GenBank/DDBJ databases">
        <authorList>
            <consortium name="Pathogen Informatics"/>
            <person name="Doyle S."/>
        </authorList>
    </citation>
    <scope>NUCLEOTIDE SEQUENCE [LARGE SCALE GENOMIC DNA]</scope>
    <source>
        <strain evidence="2 3">NCTC12475</strain>
    </source>
</reference>
<keyword evidence="3" id="KW-1185">Reference proteome</keyword>
<dbReference type="STRING" id="32024.GCA_000788295_00374"/>
<dbReference type="EMBL" id="UFVD01000001">
    <property type="protein sequence ID" value="SUX10166.1"/>
    <property type="molecule type" value="Genomic_DNA"/>
</dbReference>